<gene>
    <name evidence="1" type="primary">TTLL4</name>
    <name evidence="1" type="ORF">TNCT_523791</name>
</gene>
<dbReference type="Pfam" id="PF03133">
    <property type="entry name" value="TTL"/>
    <property type="match status" value="1"/>
</dbReference>
<proteinExistence type="predicted"/>
<dbReference type="OrthoDB" id="202825at2759"/>
<reference evidence="1" key="1">
    <citation type="submission" date="2020-07" db="EMBL/GenBank/DDBJ databases">
        <title>Multicomponent nature underlies the extraordinary mechanical properties of spider dragline silk.</title>
        <authorList>
            <person name="Kono N."/>
            <person name="Nakamura H."/>
            <person name="Mori M."/>
            <person name="Yoshida Y."/>
            <person name="Ohtoshi R."/>
            <person name="Malay A.D."/>
            <person name="Moran D.A.P."/>
            <person name="Tomita M."/>
            <person name="Numata K."/>
            <person name="Arakawa K."/>
        </authorList>
    </citation>
    <scope>NUCLEOTIDE SEQUENCE</scope>
</reference>
<name>A0A8X6HS70_TRICU</name>
<dbReference type="InterPro" id="IPR053317">
    <property type="entry name" value="Tubulin_polyglutamylase"/>
</dbReference>
<dbReference type="Proteomes" id="UP000887116">
    <property type="component" value="Unassembled WGS sequence"/>
</dbReference>
<dbReference type="PROSITE" id="PS51221">
    <property type="entry name" value="TTL"/>
    <property type="match status" value="1"/>
</dbReference>
<comment type="caution">
    <text evidence="1">The sequence shown here is derived from an EMBL/GenBank/DDBJ whole genome shotgun (WGS) entry which is preliminary data.</text>
</comment>
<dbReference type="AlphaFoldDB" id="A0A8X6HS70"/>
<dbReference type="EMBL" id="BMAO01029036">
    <property type="protein sequence ID" value="GFR29009.1"/>
    <property type="molecule type" value="Genomic_DNA"/>
</dbReference>
<accession>A0A8X6HS70</accession>
<keyword evidence="2" id="KW-1185">Reference proteome</keyword>
<dbReference type="PANTHER" id="PTHR47113">
    <property type="entry name" value="LD09343P"/>
    <property type="match status" value="1"/>
</dbReference>
<dbReference type="PANTHER" id="PTHR47113:SF1">
    <property type="entry name" value="LD09343P"/>
    <property type="match status" value="1"/>
</dbReference>
<dbReference type="InterPro" id="IPR004344">
    <property type="entry name" value="TTL/TTLL_fam"/>
</dbReference>
<sequence length="438" mass="51662">MPVVKFYGLNENEKTLDIVKQLFQRMGYRIHTHDHMDWDILWSHTYPFYSLAKEMAQLKPNQKVNHFPGSGFITQKTNLAALSIDRIPKSFILPEEKNKFLEFVEKNPTKFWILKSSNHRGMKLLNGTEDLDSPGSYIQEFIKKPLLINGKKFDVGVYVMLTSIDPLRVYMYSGDILLRFCKENYFPLNVNLPESYIVGDDYLPVWEVPDLKFYYSELNYTGKESLNRYLESKGKSTKRIWYQINETIKNVYLQTESDLKKSAMSLGSLRNFFELVRFDFIIDEDLNIFLLEVNMSPNLSAAHFAENKLLYEQIVYNSLSIVGMVRKFHDSFTYRGEAEVSERDIQVFAEQCASEACQLSCKKLKCRICNHCMNREMREITKQAYLEFMNRGKYRRVFPSPNMPPTHFSVKEEKFSFMNEFMDLWFKGKCLQDPAWCY</sequence>
<evidence type="ECO:0000313" key="2">
    <source>
        <dbReference type="Proteomes" id="UP000887116"/>
    </source>
</evidence>
<dbReference type="Gene3D" id="3.30.470.20">
    <property type="entry name" value="ATP-grasp fold, B domain"/>
    <property type="match status" value="1"/>
</dbReference>
<organism evidence="1 2">
    <name type="scientific">Trichonephila clavata</name>
    <name type="common">Joro spider</name>
    <name type="synonym">Nephila clavata</name>
    <dbReference type="NCBI Taxonomy" id="2740835"/>
    <lineage>
        <taxon>Eukaryota</taxon>
        <taxon>Metazoa</taxon>
        <taxon>Ecdysozoa</taxon>
        <taxon>Arthropoda</taxon>
        <taxon>Chelicerata</taxon>
        <taxon>Arachnida</taxon>
        <taxon>Araneae</taxon>
        <taxon>Araneomorphae</taxon>
        <taxon>Entelegynae</taxon>
        <taxon>Araneoidea</taxon>
        <taxon>Nephilidae</taxon>
        <taxon>Trichonephila</taxon>
    </lineage>
</organism>
<protein>
    <submittedName>
        <fullName evidence="1">Tubulin polyglutamylase TTLL4</fullName>
    </submittedName>
</protein>
<evidence type="ECO:0000313" key="1">
    <source>
        <dbReference type="EMBL" id="GFR29009.1"/>
    </source>
</evidence>
<dbReference type="SUPFAM" id="SSF56059">
    <property type="entry name" value="Glutathione synthetase ATP-binding domain-like"/>
    <property type="match status" value="1"/>
</dbReference>